<evidence type="ECO:0000313" key="3">
    <source>
        <dbReference type="Proteomes" id="UP000010809"/>
    </source>
</evidence>
<gene>
    <name evidence="2" type="ordered locus">TVNIR_1368</name>
</gene>
<dbReference type="Proteomes" id="UP000010809">
    <property type="component" value="Chromosome"/>
</dbReference>
<evidence type="ECO:0000256" key="1">
    <source>
        <dbReference type="SAM" id="MobiDB-lite"/>
    </source>
</evidence>
<dbReference type="STRING" id="1255043.TVNIR_1368"/>
<feature type="region of interest" description="Disordered" evidence="1">
    <location>
        <begin position="1"/>
        <end position="28"/>
    </location>
</feature>
<dbReference type="AlphaFoldDB" id="L0DTW3"/>
<dbReference type="PATRIC" id="fig|1255043.3.peg.1385"/>
<proteinExistence type="predicted"/>
<sequence>MRRPGEAPAEPRPQDSTRAEEDPGILSASAVWPEESVFHGVYL</sequence>
<accession>L0DTW3</accession>
<feature type="compositionally biased region" description="Basic and acidic residues" evidence="1">
    <location>
        <begin position="12"/>
        <end position="21"/>
    </location>
</feature>
<evidence type="ECO:0000313" key="2">
    <source>
        <dbReference type="EMBL" id="AGA33039.1"/>
    </source>
</evidence>
<organism evidence="2 3">
    <name type="scientific">Thioalkalivibrio nitratireducens (strain DSM 14787 / UNIQEM 213 / ALEN2)</name>
    <dbReference type="NCBI Taxonomy" id="1255043"/>
    <lineage>
        <taxon>Bacteria</taxon>
        <taxon>Pseudomonadati</taxon>
        <taxon>Pseudomonadota</taxon>
        <taxon>Gammaproteobacteria</taxon>
        <taxon>Chromatiales</taxon>
        <taxon>Ectothiorhodospiraceae</taxon>
        <taxon>Thioalkalivibrio</taxon>
    </lineage>
</organism>
<protein>
    <submittedName>
        <fullName evidence="2">Uncharacterized protein</fullName>
    </submittedName>
</protein>
<dbReference type="EMBL" id="CP003989">
    <property type="protein sequence ID" value="AGA33039.1"/>
    <property type="molecule type" value="Genomic_DNA"/>
</dbReference>
<dbReference type="HOGENOM" id="CLU_3240854_0_0_6"/>
<keyword evidence="3" id="KW-1185">Reference proteome</keyword>
<dbReference type="KEGG" id="tni:TVNIR_1368"/>
<name>L0DTW3_THIND</name>
<reference evidence="2" key="1">
    <citation type="submission" date="2015-12" db="EMBL/GenBank/DDBJ databases">
        <authorList>
            <person name="Tikhonova T.V."/>
            <person name="Pavlov A.R."/>
            <person name="Beletsky A.V."/>
            <person name="Mardanov A.V."/>
            <person name="Sorokin D.Y."/>
            <person name="Ravin N.V."/>
            <person name="Popov V.O."/>
        </authorList>
    </citation>
    <scope>NUCLEOTIDE SEQUENCE</scope>
    <source>
        <strain evidence="2">DSM 14787</strain>
    </source>
</reference>